<dbReference type="InterPro" id="IPR032466">
    <property type="entry name" value="Metal_Hydrolase"/>
</dbReference>
<dbReference type="EMBL" id="SMNA01000004">
    <property type="protein sequence ID" value="TDE94905.1"/>
    <property type="molecule type" value="Genomic_DNA"/>
</dbReference>
<gene>
    <name evidence="2" type="ORF">EXU48_08965</name>
</gene>
<protein>
    <submittedName>
        <fullName evidence="2">Amidohydrolase</fullName>
    </submittedName>
</protein>
<reference evidence="2 3" key="1">
    <citation type="submission" date="2019-03" db="EMBL/GenBank/DDBJ databases">
        <title>Genomic features of bacteria from cold environments.</title>
        <authorList>
            <person name="Shen L."/>
        </authorList>
    </citation>
    <scope>NUCLEOTIDE SEQUENCE [LARGE SCALE GENOMIC DNA]</scope>
    <source>
        <strain evidence="3">T3246-1</strain>
    </source>
</reference>
<evidence type="ECO:0000313" key="2">
    <source>
        <dbReference type="EMBL" id="TDE94905.1"/>
    </source>
</evidence>
<dbReference type="PANTHER" id="PTHR22642">
    <property type="entry name" value="IMIDAZOLONEPROPIONASE"/>
    <property type="match status" value="1"/>
</dbReference>
<dbReference type="SUPFAM" id="SSF51556">
    <property type="entry name" value="Metallo-dependent hydrolases"/>
    <property type="match status" value="1"/>
</dbReference>
<sequence length="518" mass="53939">MAAIVSRRPGYAAAVSTPSGLLLRNVRRPGGAGPIDVQIRDGRIASMSDGGGRPGINGTNTPAGSVEQVDADGAFLVPGLWDSHVHMQQWALLRERLDVSAATSAAQVVRMVADRLAERPSPPGGPAHAALDGFGFRDGLWPDAPTLAALDAVAGEVPVILVSGDVHSAWVNGAGARLLGVHVGADGMIREGPWFQASRDYEEAPEHRREALVARAAWAAAARGVTGVVDLEMADNVAAWQDRIAAGVDQVRVRAGCYPDRLEQTIAAGLRTGAEIEGTDGLLTVGPLKIISDGALNTRTAHCRHAYPDGGHGVQEWSGAQLVELVTRAHTAGLATTIHAIGDRANTIALDAFAAAGVGGRIEHAQLVEASDVPRFAALGVTASVQPEHLIDDRDVADVYWPGRTADAFPLASLARAGARIRFGSDAPVSPLDPWLGIAAAVARTRDGREPWGPEQRIGPALALACAADGRTGVRVSDVADLVLVGADPLTADATSTLRRMPVLATMLGGRFTHRDGI</sequence>
<dbReference type="PANTHER" id="PTHR22642:SF2">
    <property type="entry name" value="PROTEIN LONG AFTER FAR-RED 3"/>
    <property type="match status" value="1"/>
</dbReference>
<feature type="domain" description="Amidohydrolase 3" evidence="1">
    <location>
        <begin position="69"/>
        <end position="513"/>
    </location>
</feature>
<dbReference type="InterPro" id="IPR011059">
    <property type="entry name" value="Metal-dep_hydrolase_composite"/>
</dbReference>
<name>A0ABY2E4F6_9MICO</name>
<dbReference type="SUPFAM" id="SSF51338">
    <property type="entry name" value="Composite domain of metallo-dependent hydrolases"/>
    <property type="match status" value="1"/>
</dbReference>
<dbReference type="Gene3D" id="3.20.20.140">
    <property type="entry name" value="Metal-dependent hydrolases"/>
    <property type="match status" value="1"/>
</dbReference>
<dbReference type="Gene3D" id="2.30.40.10">
    <property type="entry name" value="Urease, subunit C, domain 1"/>
    <property type="match status" value="1"/>
</dbReference>
<dbReference type="InterPro" id="IPR013108">
    <property type="entry name" value="Amidohydro_3"/>
</dbReference>
<keyword evidence="3" id="KW-1185">Reference proteome</keyword>
<dbReference type="Proteomes" id="UP000504882">
    <property type="component" value="Unassembled WGS sequence"/>
</dbReference>
<evidence type="ECO:0000313" key="3">
    <source>
        <dbReference type="Proteomes" id="UP000504882"/>
    </source>
</evidence>
<organism evidence="2 3">
    <name type="scientific">Occultella glacieicola</name>
    <dbReference type="NCBI Taxonomy" id="2518684"/>
    <lineage>
        <taxon>Bacteria</taxon>
        <taxon>Bacillati</taxon>
        <taxon>Actinomycetota</taxon>
        <taxon>Actinomycetes</taxon>
        <taxon>Micrococcales</taxon>
        <taxon>Ruaniaceae</taxon>
        <taxon>Occultella</taxon>
    </lineage>
</organism>
<dbReference type="Gene3D" id="3.10.310.70">
    <property type="match status" value="1"/>
</dbReference>
<accession>A0ABY2E4F6</accession>
<dbReference type="Pfam" id="PF07969">
    <property type="entry name" value="Amidohydro_3"/>
    <property type="match status" value="1"/>
</dbReference>
<comment type="caution">
    <text evidence="2">The sequence shown here is derived from an EMBL/GenBank/DDBJ whole genome shotgun (WGS) entry which is preliminary data.</text>
</comment>
<proteinExistence type="predicted"/>
<evidence type="ECO:0000259" key="1">
    <source>
        <dbReference type="Pfam" id="PF07969"/>
    </source>
</evidence>